<keyword evidence="3" id="KW-1185">Reference proteome</keyword>
<evidence type="ECO:0000256" key="1">
    <source>
        <dbReference type="SAM" id="MobiDB-lite"/>
    </source>
</evidence>
<organism evidence="2 3">
    <name type="scientific">Suillus luteus UH-Slu-Lm8-n1</name>
    <dbReference type="NCBI Taxonomy" id="930992"/>
    <lineage>
        <taxon>Eukaryota</taxon>
        <taxon>Fungi</taxon>
        <taxon>Dikarya</taxon>
        <taxon>Basidiomycota</taxon>
        <taxon>Agaricomycotina</taxon>
        <taxon>Agaricomycetes</taxon>
        <taxon>Agaricomycetidae</taxon>
        <taxon>Boletales</taxon>
        <taxon>Suillineae</taxon>
        <taxon>Suillaceae</taxon>
        <taxon>Suillus</taxon>
    </lineage>
</organism>
<dbReference type="AlphaFoldDB" id="A0A0D0B164"/>
<accession>A0A0D0B164</accession>
<evidence type="ECO:0000313" key="2">
    <source>
        <dbReference type="EMBL" id="KIK43759.1"/>
    </source>
</evidence>
<dbReference type="Proteomes" id="UP000054485">
    <property type="component" value="Unassembled WGS sequence"/>
</dbReference>
<protein>
    <submittedName>
        <fullName evidence="2">Uncharacterized protein</fullName>
    </submittedName>
</protein>
<reference evidence="2 3" key="1">
    <citation type="submission" date="2014-04" db="EMBL/GenBank/DDBJ databases">
        <authorList>
            <consortium name="DOE Joint Genome Institute"/>
            <person name="Kuo A."/>
            <person name="Ruytinx J."/>
            <person name="Rineau F."/>
            <person name="Colpaert J."/>
            <person name="Kohler A."/>
            <person name="Nagy L.G."/>
            <person name="Floudas D."/>
            <person name="Copeland A."/>
            <person name="Barry K.W."/>
            <person name="Cichocki N."/>
            <person name="Veneault-Fourrey C."/>
            <person name="LaButti K."/>
            <person name="Lindquist E.A."/>
            <person name="Lipzen A."/>
            <person name="Lundell T."/>
            <person name="Morin E."/>
            <person name="Murat C."/>
            <person name="Sun H."/>
            <person name="Tunlid A."/>
            <person name="Henrissat B."/>
            <person name="Grigoriev I.V."/>
            <person name="Hibbett D.S."/>
            <person name="Martin F."/>
            <person name="Nordberg H.P."/>
            <person name="Cantor M.N."/>
            <person name="Hua S.X."/>
        </authorList>
    </citation>
    <scope>NUCLEOTIDE SEQUENCE [LARGE SCALE GENOMIC DNA]</scope>
    <source>
        <strain evidence="2 3">UH-Slu-Lm8-n1</strain>
    </source>
</reference>
<sequence length="188" mass="20813">MPLSLTLNRTRNTSKPSPYHNNIDSRITNAIIARKNRARPSTGDKRYAACDGSGKTRTRQVHGVIFIQPGHLICMHGVALVDPVVVKWGLLTYPALSFRDDETGFATYTYEVGLKANDMLSRASLGISEPGFFLFPSSPLGSRTEAYLGFGDYQGCSLAVTSMRLFTPLTGNIRIQITTLYRFNENCQ</sequence>
<reference evidence="3" key="2">
    <citation type="submission" date="2015-01" db="EMBL/GenBank/DDBJ databases">
        <title>Evolutionary Origins and Diversification of the Mycorrhizal Mutualists.</title>
        <authorList>
            <consortium name="DOE Joint Genome Institute"/>
            <consortium name="Mycorrhizal Genomics Consortium"/>
            <person name="Kohler A."/>
            <person name="Kuo A."/>
            <person name="Nagy L.G."/>
            <person name="Floudas D."/>
            <person name="Copeland A."/>
            <person name="Barry K.W."/>
            <person name="Cichocki N."/>
            <person name="Veneault-Fourrey C."/>
            <person name="LaButti K."/>
            <person name="Lindquist E.A."/>
            <person name="Lipzen A."/>
            <person name="Lundell T."/>
            <person name="Morin E."/>
            <person name="Murat C."/>
            <person name="Riley R."/>
            <person name="Ohm R."/>
            <person name="Sun H."/>
            <person name="Tunlid A."/>
            <person name="Henrissat B."/>
            <person name="Grigoriev I.V."/>
            <person name="Hibbett D.S."/>
            <person name="Martin F."/>
        </authorList>
    </citation>
    <scope>NUCLEOTIDE SEQUENCE [LARGE SCALE GENOMIC DNA]</scope>
    <source>
        <strain evidence="3">UH-Slu-Lm8-n1</strain>
    </source>
</reference>
<dbReference type="HOGENOM" id="CLU_1441945_0_0_1"/>
<dbReference type="InParanoid" id="A0A0D0B164"/>
<dbReference type="EMBL" id="KN835205">
    <property type="protein sequence ID" value="KIK43759.1"/>
    <property type="molecule type" value="Genomic_DNA"/>
</dbReference>
<proteinExistence type="predicted"/>
<gene>
    <name evidence="2" type="ORF">CY34DRAFT_11528</name>
</gene>
<evidence type="ECO:0000313" key="3">
    <source>
        <dbReference type="Proteomes" id="UP000054485"/>
    </source>
</evidence>
<feature type="region of interest" description="Disordered" evidence="1">
    <location>
        <begin position="1"/>
        <end position="20"/>
    </location>
</feature>
<name>A0A0D0B164_9AGAM</name>